<reference evidence="2" key="1">
    <citation type="journal article" date="2017" name="Nat. Ecol. Evol.">
        <title>Genome expansion and lineage-specific genetic innovations in the forest pathogenic fungi Armillaria.</title>
        <authorList>
            <person name="Sipos G."/>
            <person name="Prasanna A.N."/>
            <person name="Walter M.C."/>
            <person name="O'Connor E."/>
            <person name="Balint B."/>
            <person name="Krizsan K."/>
            <person name="Kiss B."/>
            <person name="Hess J."/>
            <person name="Varga T."/>
            <person name="Slot J."/>
            <person name="Riley R."/>
            <person name="Boka B."/>
            <person name="Rigling D."/>
            <person name="Barry K."/>
            <person name="Lee J."/>
            <person name="Mihaltcheva S."/>
            <person name="LaButti K."/>
            <person name="Lipzen A."/>
            <person name="Waldron R."/>
            <person name="Moloney N.M."/>
            <person name="Sperisen C."/>
            <person name="Kredics L."/>
            <person name="Vagvoelgyi C."/>
            <person name="Patrignani A."/>
            <person name="Fitzpatrick D."/>
            <person name="Nagy I."/>
            <person name="Doyle S."/>
            <person name="Anderson J.B."/>
            <person name="Grigoriev I.V."/>
            <person name="Gueldener U."/>
            <person name="Muensterkoetter M."/>
            <person name="Nagy L.G."/>
        </authorList>
    </citation>
    <scope>NUCLEOTIDE SEQUENCE [LARGE SCALE GENOMIC DNA]</scope>
    <source>
        <strain evidence="2">Ar21-2</strain>
    </source>
</reference>
<accession>A0A2H3DGJ0</accession>
<sequence length="186" mass="20686">MNSTYSRCEFPEDVQISRVPRVREIMILELNLQRLRKTMEELNANCDNLVTPPPSSNSLSPSGEPFTPFHDDEIMTDVAVSEDSIDAHSSISSNDTMYYYTPDTSPILTSFHMNDDDDDPCPTVLSPSHPTRSTTPRSNSTLSLRMLMIFWKNALDMMDGNSSPTSSTSSYFETTSCVITPVLGVG</sequence>
<dbReference type="Proteomes" id="UP000217790">
    <property type="component" value="Unassembled WGS sequence"/>
</dbReference>
<dbReference type="AlphaFoldDB" id="A0A2H3DGJ0"/>
<gene>
    <name evidence="1" type="ORF">ARMGADRAFT_1014638</name>
</gene>
<organism evidence="1 2">
    <name type="scientific">Armillaria gallica</name>
    <name type="common">Bulbous honey fungus</name>
    <name type="synonym">Armillaria bulbosa</name>
    <dbReference type="NCBI Taxonomy" id="47427"/>
    <lineage>
        <taxon>Eukaryota</taxon>
        <taxon>Fungi</taxon>
        <taxon>Dikarya</taxon>
        <taxon>Basidiomycota</taxon>
        <taxon>Agaricomycotina</taxon>
        <taxon>Agaricomycetes</taxon>
        <taxon>Agaricomycetidae</taxon>
        <taxon>Agaricales</taxon>
        <taxon>Marasmiineae</taxon>
        <taxon>Physalacriaceae</taxon>
        <taxon>Armillaria</taxon>
    </lineage>
</organism>
<evidence type="ECO:0000313" key="2">
    <source>
        <dbReference type="Proteomes" id="UP000217790"/>
    </source>
</evidence>
<dbReference type="EMBL" id="KZ293665">
    <property type="protein sequence ID" value="PBK90582.1"/>
    <property type="molecule type" value="Genomic_DNA"/>
</dbReference>
<name>A0A2H3DGJ0_ARMGA</name>
<keyword evidence="2" id="KW-1185">Reference proteome</keyword>
<evidence type="ECO:0000313" key="1">
    <source>
        <dbReference type="EMBL" id="PBK90582.1"/>
    </source>
</evidence>
<dbReference type="InParanoid" id="A0A2H3DGJ0"/>
<dbReference type="OrthoDB" id="2965920at2759"/>
<proteinExistence type="predicted"/>
<protein>
    <submittedName>
        <fullName evidence="1">Uncharacterized protein</fullName>
    </submittedName>
</protein>